<keyword evidence="15" id="KW-0539">Nucleus</keyword>
<evidence type="ECO:0000256" key="13">
    <source>
        <dbReference type="ARBA" id="ARBA00023015"/>
    </source>
</evidence>
<organism evidence="22">
    <name type="scientific">Pongo abelii</name>
    <name type="common">Sumatran orangutan</name>
    <name type="synonym">Pongo pygmaeus abelii</name>
    <dbReference type="NCBI Taxonomy" id="9601"/>
    <lineage>
        <taxon>Eukaryota</taxon>
        <taxon>Metazoa</taxon>
        <taxon>Chordata</taxon>
        <taxon>Craniata</taxon>
        <taxon>Vertebrata</taxon>
        <taxon>Euteleostomi</taxon>
        <taxon>Mammalia</taxon>
        <taxon>Eutheria</taxon>
        <taxon>Euarchontoglires</taxon>
        <taxon>Primates</taxon>
        <taxon>Haplorrhini</taxon>
        <taxon>Catarrhini</taxon>
        <taxon>Hominidae</taxon>
        <taxon>Pongo</taxon>
    </lineage>
</organism>
<evidence type="ECO:0000256" key="4">
    <source>
        <dbReference type="ARBA" id="ARBA00022553"/>
    </source>
</evidence>
<evidence type="ECO:0000313" key="22">
    <source>
        <dbReference type="EMBL" id="PNJ72246.1"/>
    </source>
</evidence>
<reference evidence="22" key="1">
    <citation type="submission" date="2017-12" db="EMBL/GenBank/DDBJ databases">
        <title>High-resolution comparative analysis of great ape genomes.</title>
        <authorList>
            <person name="Pollen A."/>
            <person name="Hastie A."/>
            <person name="Hormozdiari F."/>
            <person name="Dougherty M."/>
            <person name="Liu R."/>
            <person name="Chaisson M."/>
            <person name="Hoppe E."/>
            <person name="Hill C."/>
            <person name="Pang A."/>
            <person name="Hillier L."/>
            <person name="Baker C."/>
            <person name="Armstrong J."/>
            <person name="Shendure J."/>
            <person name="Paten B."/>
            <person name="Wilson R."/>
            <person name="Chao H."/>
            <person name="Schneider V."/>
            <person name="Ventura M."/>
            <person name="Kronenberg Z."/>
            <person name="Murali S."/>
            <person name="Gordon D."/>
            <person name="Cantsilieris S."/>
            <person name="Munson K."/>
            <person name="Nelson B."/>
            <person name="Raja A."/>
            <person name="Underwood J."/>
            <person name="Diekhans M."/>
            <person name="Fiddes I."/>
            <person name="Haussler D."/>
            <person name="Eichler E."/>
        </authorList>
    </citation>
    <scope>NUCLEOTIDE SEQUENCE [LARGE SCALE GENOMIC DNA]</scope>
    <source>
        <strain evidence="22">Susie</strain>
    </source>
</reference>
<accession>A0A2J8WR51</accession>
<dbReference type="GO" id="GO:0032454">
    <property type="term" value="F:histone H3K9 demethylase activity"/>
    <property type="evidence" value="ECO:0007669"/>
    <property type="project" value="InterPro"/>
</dbReference>
<dbReference type="GO" id="GO:0000118">
    <property type="term" value="C:histone deacetylase complex"/>
    <property type="evidence" value="ECO:0007669"/>
    <property type="project" value="TreeGrafter"/>
</dbReference>
<comment type="cofactor">
    <cofactor evidence="1">
        <name>Fe(2+)</name>
        <dbReference type="ChEBI" id="CHEBI:29033"/>
    </cofactor>
</comment>
<evidence type="ECO:0000256" key="1">
    <source>
        <dbReference type="ARBA" id="ARBA00001954"/>
    </source>
</evidence>
<feature type="region of interest" description="Disordered" evidence="20">
    <location>
        <begin position="1"/>
        <end position="24"/>
    </location>
</feature>
<dbReference type="InterPro" id="IPR003347">
    <property type="entry name" value="JmjC_dom"/>
</dbReference>
<evidence type="ECO:0000256" key="15">
    <source>
        <dbReference type="ARBA" id="ARBA00023242"/>
    </source>
</evidence>
<keyword evidence="5" id="KW-0479">Metal-binding</keyword>
<comment type="similarity">
    <text evidence="16">Belongs to the JHDM2 histone demethylase family.</text>
</comment>
<evidence type="ECO:0000256" key="20">
    <source>
        <dbReference type="SAM" id="MobiDB-lite"/>
    </source>
</evidence>
<dbReference type="EMBL" id="NDHI03003381">
    <property type="protein sequence ID" value="PNJ72246.1"/>
    <property type="molecule type" value="Genomic_DNA"/>
</dbReference>
<feature type="region of interest" description="Disordered" evidence="20">
    <location>
        <begin position="517"/>
        <end position="610"/>
    </location>
</feature>
<comment type="caution">
    <text evidence="22">The sequence shown here is derived from an EMBL/GenBank/DDBJ whole genome shotgun (WGS) entry which is preliminary data.</text>
</comment>
<dbReference type="Gene3D" id="2.60.120.650">
    <property type="entry name" value="Cupin"/>
    <property type="match status" value="1"/>
</dbReference>
<keyword evidence="3" id="KW-1017">Isopeptide bond</keyword>
<evidence type="ECO:0000256" key="2">
    <source>
        <dbReference type="ARBA" id="ARBA00004123"/>
    </source>
</evidence>
<protein>
    <recommendedName>
        <fullName evidence="18">Probable JmjC domain-containing histone demethylation protein 2C</fullName>
    </recommendedName>
    <alternativeName>
        <fullName evidence="19">Jumonji domain-containing protein 1C</fullName>
    </alternativeName>
</protein>
<feature type="compositionally biased region" description="Basic and acidic residues" evidence="20">
    <location>
        <begin position="338"/>
        <end position="354"/>
    </location>
</feature>
<dbReference type="FunFam" id="2.60.120.650:FF:000008">
    <property type="entry name" value="Probable JmjC domain-containing histone demethylation protein 2C"/>
    <property type="match status" value="1"/>
</dbReference>
<dbReference type="GO" id="GO:0008270">
    <property type="term" value="F:zinc ion binding"/>
    <property type="evidence" value="ECO:0007669"/>
    <property type="project" value="UniProtKB-KW"/>
</dbReference>
<dbReference type="GO" id="GO:0006357">
    <property type="term" value="P:regulation of transcription by RNA polymerase II"/>
    <property type="evidence" value="ECO:0007669"/>
    <property type="project" value="TreeGrafter"/>
</dbReference>
<evidence type="ECO:0000256" key="10">
    <source>
        <dbReference type="ARBA" id="ARBA00022964"/>
    </source>
</evidence>
<dbReference type="GO" id="GO:0031490">
    <property type="term" value="F:chromatin DNA binding"/>
    <property type="evidence" value="ECO:0007669"/>
    <property type="project" value="TreeGrafter"/>
</dbReference>
<dbReference type="PANTHER" id="PTHR12549:SF6">
    <property type="entry name" value="JMJC DOMAIN-CONTAINING HISTONE DEMETHYLATION PROTEIN 2C-RELATED"/>
    <property type="match status" value="1"/>
</dbReference>
<feature type="compositionally biased region" description="Basic residues" evidence="20">
    <location>
        <begin position="328"/>
        <end position="337"/>
    </location>
</feature>
<sequence>DSMPAMQLASKDQVSERSSAGAHKTDCLKLAEAGETGRIILPNVNSDSVHTKSEKNFQAVSQGSVPSSVMSAVNTMCNTKTDVITSAADTTSVSSWGGSEVISSLSNTILASTSSECVSSKSVSQPVAQKQECKVSTTAPVTLASNKTGSVVQPSSGFSGTTDFIHLKKHKAALAAAQYKSSNVSETEPNAIKNQTLSASLPLDSTVICSTINKANSVGNGQASQTSQPNYHTKLKKAWLTRHSEEDKNTNKMENSGNSVSEIIKPCSVNLIASTSSDIQNSVDSKIIVDKYVKDDKVNRRKAKRTYESGSESGDSDESESKSEQRTKRQPKPTYKKKQNDLQKRKGEIEEDLKPNGVLSRSAKEKSKLKLQSNSNTKIAWKRAVRGVREMCDACEATLFNIHWVCQKCGFVVCLDCYKAKERKSSRDKELYAWMKCVKGQPHDHKHLMPTQIIPGSVLTDLLDAMHTLREKYGIKSHCHCTNKQNLQVGNFPTMNGVSQVLQNVLNHSNKISLCMPESQQQNTPQKSEKNGGSSPESDVGTDNKLTPPESQSPLHWLADLAEQKAREEKKENKELTLENQIKEEREQDNSESPNGRTSPLVSQNNEQGSTLRDLLTTTAGKLRVGSTDAGIAFAPVYSMGAPSSKSGRTMPNILDDIIASVVENKIPPSKTSKINVKPELKEEPEESITSAVDENNKLYSDIPHSWICEKHILWLKDYKNSNNWKLFKECWKQGQPAVVSGVHKKMNISLWKAESISLDFGDHQADLLNCKDSIISNANVKEFWDGFEEVSKRQKNKSGETVVLKLKDWPSGEDFKTMMPARYEDLLKSLPLPEYCNPEGKFNLASHLPGFFVRPDLGPRLCSAYGVVAAKDHDIGTTNLHIEVSDVVNILVYVGIAKGNGILSKAGILKKFEEEDLDDILRKRLKDSSEIPGALWHIYAGKDVDKIREFLQKV</sequence>
<name>A0A2J8WR51_PONAB</name>
<dbReference type="GO" id="GO:0051213">
    <property type="term" value="F:dioxygenase activity"/>
    <property type="evidence" value="ECO:0007669"/>
    <property type="project" value="UniProtKB-KW"/>
</dbReference>
<evidence type="ECO:0000256" key="9">
    <source>
        <dbReference type="ARBA" id="ARBA00022853"/>
    </source>
</evidence>
<keyword evidence="12" id="KW-0408">Iron</keyword>
<dbReference type="GO" id="GO:0000785">
    <property type="term" value="C:chromatin"/>
    <property type="evidence" value="ECO:0007669"/>
    <property type="project" value="TreeGrafter"/>
</dbReference>
<feature type="domain" description="JmjC" evidence="21">
    <location>
        <begin position="820"/>
        <end position="955"/>
    </location>
</feature>
<evidence type="ECO:0000256" key="3">
    <source>
        <dbReference type="ARBA" id="ARBA00022499"/>
    </source>
</evidence>
<keyword evidence="13" id="KW-0805">Transcription regulation</keyword>
<comment type="subcellular location">
    <subcellularLocation>
        <location evidence="2">Nucleus</location>
    </subcellularLocation>
</comment>
<feature type="compositionally biased region" description="Polar residues" evidence="20">
    <location>
        <begin position="591"/>
        <end position="610"/>
    </location>
</feature>
<keyword evidence="6" id="KW-0863">Zinc-finger</keyword>
<keyword evidence="11" id="KW-0560">Oxidoreductase</keyword>
<keyword evidence="4" id="KW-0597">Phosphoprotein</keyword>
<feature type="compositionally biased region" description="Polar residues" evidence="20">
    <location>
        <begin position="517"/>
        <end position="537"/>
    </location>
</feature>
<dbReference type="GO" id="GO:0003712">
    <property type="term" value="F:transcription coregulator activity"/>
    <property type="evidence" value="ECO:0007669"/>
    <property type="project" value="TreeGrafter"/>
</dbReference>
<evidence type="ECO:0000256" key="6">
    <source>
        <dbReference type="ARBA" id="ARBA00022771"/>
    </source>
</evidence>
<evidence type="ECO:0000256" key="11">
    <source>
        <dbReference type="ARBA" id="ARBA00023002"/>
    </source>
</evidence>
<keyword evidence="14" id="KW-0804">Transcription</keyword>
<evidence type="ECO:0000256" key="18">
    <source>
        <dbReference type="ARBA" id="ARBA00069433"/>
    </source>
</evidence>
<gene>
    <name evidence="22" type="ORF">CR201_G0008397</name>
</gene>
<feature type="compositionally biased region" description="Basic and acidic residues" evidence="20">
    <location>
        <begin position="562"/>
        <end position="589"/>
    </location>
</feature>
<dbReference type="InterPro" id="IPR045109">
    <property type="entry name" value="LSDs-like"/>
</dbReference>
<dbReference type="AlphaFoldDB" id="A0A2J8WR51"/>
<keyword evidence="7" id="KW-0862">Zinc</keyword>
<feature type="region of interest" description="Disordered" evidence="20">
    <location>
        <begin position="299"/>
        <end position="371"/>
    </location>
</feature>
<proteinExistence type="inferred from homology"/>
<evidence type="ECO:0000256" key="14">
    <source>
        <dbReference type="ARBA" id="ARBA00023163"/>
    </source>
</evidence>
<keyword evidence="10" id="KW-0223">Dioxygenase</keyword>
<dbReference type="SUPFAM" id="SSF51197">
    <property type="entry name" value="Clavaminate synthase-like"/>
    <property type="match status" value="1"/>
</dbReference>
<evidence type="ECO:0000256" key="12">
    <source>
        <dbReference type="ARBA" id="ARBA00023004"/>
    </source>
</evidence>
<dbReference type="PROSITE" id="PS51184">
    <property type="entry name" value="JMJC"/>
    <property type="match status" value="1"/>
</dbReference>
<evidence type="ECO:0000256" key="19">
    <source>
        <dbReference type="ARBA" id="ARBA00079980"/>
    </source>
</evidence>
<evidence type="ECO:0000259" key="21">
    <source>
        <dbReference type="PROSITE" id="PS51184"/>
    </source>
</evidence>
<comment type="function">
    <text evidence="17">Probable histone demethylase that specifically demethylates 'Lys-9' of histone H3, thereby playing a central role in histone code. Demethylation of Lys residue generates formaldehyde and succinate. May be involved in hormone-dependent transcriptional activation, by participating in recruitment to androgen-receptor target genes.</text>
</comment>
<evidence type="ECO:0000256" key="17">
    <source>
        <dbReference type="ARBA" id="ARBA00056982"/>
    </source>
</evidence>
<evidence type="ECO:0000256" key="16">
    <source>
        <dbReference type="ARBA" id="ARBA00037987"/>
    </source>
</evidence>
<evidence type="ECO:0000256" key="8">
    <source>
        <dbReference type="ARBA" id="ARBA00022843"/>
    </source>
</evidence>
<evidence type="ECO:0000256" key="5">
    <source>
        <dbReference type="ARBA" id="ARBA00022723"/>
    </source>
</evidence>
<keyword evidence="8" id="KW-0832">Ubl conjugation</keyword>
<feature type="non-terminal residue" evidence="22">
    <location>
        <position position="1"/>
    </location>
</feature>
<dbReference type="PANTHER" id="PTHR12549">
    <property type="entry name" value="JMJC DOMAIN-CONTAINING HISTONE DEMETHYLATION PROTEIN"/>
    <property type="match status" value="1"/>
</dbReference>
<keyword evidence="9" id="KW-0156">Chromatin regulator</keyword>
<evidence type="ECO:0000256" key="7">
    <source>
        <dbReference type="ARBA" id="ARBA00022833"/>
    </source>
</evidence>